<dbReference type="EMBL" id="JAAMOZ010000001">
    <property type="protein sequence ID" value="NIH56189.1"/>
    <property type="molecule type" value="Genomic_DNA"/>
</dbReference>
<keyword evidence="9" id="KW-0411">Iron-sulfur</keyword>
<evidence type="ECO:0000313" key="13">
    <source>
        <dbReference type="Proteomes" id="UP000749311"/>
    </source>
</evidence>
<accession>A0ABX0SE83</accession>
<comment type="caution">
    <text evidence="12">The sequence shown here is derived from an EMBL/GenBank/DDBJ whole genome shotgun (WGS) entry which is preliminary data.</text>
</comment>
<evidence type="ECO:0000256" key="9">
    <source>
        <dbReference type="ARBA" id="ARBA00023014"/>
    </source>
</evidence>
<protein>
    <submittedName>
        <fullName evidence="12">2-enoate reductase</fullName>
        <ecNumber evidence="12">1.3.1.31</ecNumber>
    </submittedName>
</protein>
<keyword evidence="6" id="KW-0479">Metal-binding</keyword>
<dbReference type="Pfam" id="PF07992">
    <property type="entry name" value="Pyr_redox_2"/>
    <property type="match status" value="1"/>
</dbReference>
<dbReference type="Pfam" id="PF00724">
    <property type="entry name" value="Oxidored_FMN"/>
    <property type="match status" value="1"/>
</dbReference>
<comment type="cofactor">
    <cofactor evidence="2">
        <name>[4Fe-4S] cluster</name>
        <dbReference type="ChEBI" id="CHEBI:49883"/>
    </cofactor>
</comment>
<dbReference type="InterPro" id="IPR051793">
    <property type="entry name" value="NADH:flavin_oxidoreductase"/>
</dbReference>
<proteinExistence type="inferred from homology"/>
<organism evidence="12 13">
    <name type="scientific">Brooklawnia cerclae</name>
    <dbReference type="NCBI Taxonomy" id="349934"/>
    <lineage>
        <taxon>Bacteria</taxon>
        <taxon>Bacillati</taxon>
        <taxon>Actinomycetota</taxon>
        <taxon>Actinomycetes</taxon>
        <taxon>Propionibacteriales</taxon>
        <taxon>Propionibacteriaceae</taxon>
        <taxon>Brooklawnia</taxon>
    </lineage>
</organism>
<dbReference type="InterPro" id="IPR001155">
    <property type="entry name" value="OxRdtase_FMN_N"/>
</dbReference>
<dbReference type="GO" id="GO:0047540">
    <property type="term" value="F:2-enoate reductase activity"/>
    <property type="evidence" value="ECO:0007669"/>
    <property type="project" value="UniProtKB-EC"/>
</dbReference>
<dbReference type="PRINTS" id="PR00368">
    <property type="entry name" value="FADPNR"/>
</dbReference>
<gene>
    <name evidence="12" type="ORF">FB473_000834</name>
</gene>
<dbReference type="PANTHER" id="PTHR42917:SF2">
    <property type="entry name" value="2,4-DIENOYL-COA REDUCTASE [(2E)-ENOYL-COA-PRODUCING]"/>
    <property type="match status" value="1"/>
</dbReference>
<dbReference type="Gene3D" id="3.40.50.720">
    <property type="entry name" value="NAD(P)-binding Rossmann-like Domain"/>
    <property type="match status" value="1"/>
</dbReference>
<evidence type="ECO:0000256" key="5">
    <source>
        <dbReference type="ARBA" id="ARBA00022643"/>
    </source>
</evidence>
<keyword evidence="4" id="KW-0285">Flavoprotein</keyword>
<dbReference type="Gene3D" id="3.20.20.70">
    <property type="entry name" value="Aldolase class I"/>
    <property type="match status" value="1"/>
</dbReference>
<evidence type="ECO:0000259" key="10">
    <source>
        <dbReference type="Pfam" id="PF00724"/>
    </source>
</evidence>
<evidence type="ECO:0000313" key="12">
    <source>
        <dbReference type="EMBL" id="NIH56189.1"/>
    </source>
</evidence>
<evidence type="ECO:0000256" key="4">
    <source>
        <dbReference type="ARBA" id="ARBA00022630"/>
    </source>
</evidence>
<dbReference type="SUPFAM" id="SSF51905">
    <property type="entry name" value="FAD/NAD(P)-binding domain"/>
    <property type="match status" value="1"/>
</dbReference>
<dbReference type="InterPro" id="IPR036188">
    <property type="entry name" value="FAD/NAD-bd_sf"/>
</dbReference>
<dbReference type="PANTHER" id="PTHR42917">
    <property type="entry name" value="2,4-DIENOYL-COA REDUCTASE"/>
    <property type="match status" value="1"/>
</dbReference>
<reference evidence="12 13" key="1">
    <citation type="submission" date="2020-02" db="EMBL/GenBank/DDBJ databases">
        <title>Sequencing the genomes of 1000 actinobacteria strains.</title>
        <authorList>
            <person name="Klenk H.-P."/>
        </authorList>
    </citation>
    <scope>NUCLEOTIDE SEQUENCE [LARGE SCALE GENOMIC DNA]</scope>
    <source>
        <strain evidence="12 13">DSM 19609</strain>
    </source>
</reference>
<sequence length="674" mass="72639">MNTKTEWRLLFEPTRVGSIAVKNRYAMGPMGPLGLATPGGGWSPRGIEYYVRRAQGGVGLIITGVCQVTNPAEHLPAGALPNPVLNPAEFLSTSRELTERVHAYGAKIVFQAGAGFGRVIVPGMVPHGSAPVAPSAIPYRWDPSVTCREMTTDEIHAVVGNFRATGALAKAAGFDGIQVHAVHEGYLLDQFAIEFYNHRTDEYGGSLENRLRFATEIASAIHAGAGDEYPVQLRYSLRSMVKDWGVGALPDEDFVERGRDTEEGIAAARMLHDAGYEVLDVDAGTYDSWFWNHPPMYQKKGLFLPFAKVLKEACPDIPLIVAGRLDDPDLAASAVRDGIVDMVSLARPLLADPDIVRKIESGHPEAVRPCLSCQEGCIGRIEHYVSLRCAVNPMTAREREYQLVAVQPRNAKRVLIVGGGLAGMEAARVLAVRGHTPVIHEKAERLGGVVIAGGQPSFKEDDLALIAWYERELQSLGVEVHLGDAVHPGDFDPQQWDHVILASGSVPNRLPVPGAERAIDACDALLEQDSLGHDVAIIGGGLTGCELGLSLRERNHNVTIVEMLDDVLEKNSPLCMANESMLHEMVHATAGIGVATKARVSAIGSSDISVDTPAGPQRVAADSVVTAIGYRPNTELVEAIRDSGIPFNVIGDARRCANIMYAIWDAFEVASHLE</sequence>
<evidence type="ECO:0000256" key="8">
    <source>
        <dbReference type="ARBA" id="ARBA00023004"/>
    </source>
</evidence>
<name>A0ABX0SE83_9ACTN</name>
<evidence type="ECO:0000259" key="11">
    <source>
        <dbReference type="Pfam" id="PF07992"/>
    </source>
</evidence>
<evidence type="ECO:0000256" key="3">
    <source>
        <dbReference type="ARBA" id="ARBA00011048"/>
    </source>
</evidence>
<evidence type="ECO:0000256" key="6">
    <source>
        <dbReference type="ARBA" id="ARBA00022723"/>
    </source>
</evidence>
<keyword evidence="13" id="KW-1185">Reference proteome</keyword>
<comment type="similarity">
    <text evidence="3">In the N-terminal section; belongs to the NADH:flavin oxidoreductase/NADH oxidase family.</text>
</comment>
<dbReference type="EC" id="1.3.1.31" evidence="12"/>
<dbReference type="InterPro" id="IPR023753">
    <property type="entry name" value="FAD/NAD-binding_dom"/>
</dbReference>
<dbReference type="Gene3D" id="3.50.50.60">
    <property type="entry name" value="FAD/NAD(P)-binding domain"/>
    <property type="match status" value="1"/>
</dbReference>
<feature type="domain" description="NADH:flavin oxidoreductase/NADH oxidase N-terminal" evidence="10">
    <location>
        <begin position="10"/>
        <end position="364"/>
    </location>
</feature>
<comment type="cofactor">
    <cofactor evidence="1">
        <name>FMN</name>
        <dbReference type="ChEBI" id="CHEBI:58210"/>
    </cofactor>
</comment>
<dbReference type="InterPro" id="IPR013785">
    <property type="entry name" value="Aldolase_TIM"/>
</dbReference>
<keyword evidence="8" id="KW-0408">Iron</keyword>
<keyword evidence="7 12" id="KW-0560">Oxidoreductase</keyword>
<keyword evidence="5" id="KW-0288">FMN</keyword>
<feature type="domain" description="FAD/NAD(P)-binding" evidence="11">
    <location>
        <begin position="413"/>
        <end position="646"/>
    </location>
</feature>
<evidence type="ECO:0000256" key="2">
    <source>
        <dbReference type="ARBA" id="ARBA00001966"/>
    </source>
</evidence>
<dbReference type="Proteomes" id="UP000749311">
    <property type="component" value="Unassembled WGS sequence"/>
</dbReference>
<dbReference type="SUPFAM" id="SSF51395">
    <property type="entry name" value="FMN-linked oxidoreductases"/>
    <property type="match status" value="1"/>
</dbReference>
<evidence type="ECO:0000256" key="7">
    <source>
        <dbReference type="ARBA" id="ARBA00023002"/>
    </source>
</evidence>
<evidence type="ECO:0000256" key="1">
    <source>
        <dbReference type="ARBA" id="ARBA00001917"/>
    </source>
</evidence>